<protein>
    <submittedName>
        <fullName evidence="10">Branched-chain amino acid transport system permease protein</fullName>
    </submittedName>
</protein>
<feature type="transmembrane region" description="Helical" evidence="9">
    <location>
        <begin position="6"/>
        <end position="24"/>
    </location>
</feature>
<evidence type="ECO:0000256" key="7">
    <source>
        <dbReference type="ARBA" id="ARBA00023136"/>
    </source>
</evidence>
<comment type="caution">
    <text evidence="10">The sequence shown here is derived from an EMBL/GenBank/DDBJ whole genome shotgun (WGS) entry which is preliminary data.</text>
</comment>
<evidence type="ECO:0000256" key="1">
    <source>
        <dbReference type="ARBA" id="ARBA00004651"/>
    </source>
</evidence>
<dbReference type="AlphaFoldDB" id="A0A840PH46"/>
<keyword evidence="2" id="KW-0813">Transport</keyword>
<dbReference type="RefSeq" id="WP_185054186.1">
    <property type="nucleotide sequence ID" value="NZ_BAABIX010000012.1"/>
</dbReference>
<dbReference type="GO" id="GO:0006865">
    <property type="term" value="P:amino acid transport"/>
    <property type="evidence" value="ECO:0007669"/>
    <property type="project" value="UniProtKB-KW"/>
</dbReference>
<dbReference type="Proteomes" id="UP000578449">
    <property type="component" value="Unassembled WGS sequence"/>
</dbReference>
<dbReference type="Pfam" id="PF02653">
    <property type="entry name" value="BPD_transp_2"/>
    <property type="match status" value="1"/>
</dbReference>
<dbReference type="InterPro" id="IPR052157">
    <property type="entry name" value="BCAA_transport_permease"/>
</dbReference>
<comment type="subcellular location">
    <subcellularLocation>
        <location evidence="1">Cell membrane</location>
        <topology evidence="1">Multi-pass membrane protein</topology>
    </subcellularLocation>
</comment>
<reference evidence="10 11" key="1">
    <citation type="submission" date="2020-08" db="EMBL/GenBank/DDBJ databases">
        <title>Genomic Encyclopedia of Type Strains, Phase IV (KMG-IV): sequencing the most valuable type-strain genomes for metagenomic binning, comparative biology and taxonomic classification.</title>
        <authorList>
            <person name="Goeker M."/>
        </authorList>
    </citation>
    <scope>NUCLEOTIDE SEQUENCE [LARGE SCALE GENOMIC DNA]</scope>
    <source>
        <strain evidence="10 11">DSM 45615</strain>
    </source>
</reference>
<dbReference type="PANTHER" id="PTHR11795">
    <property type="entry name" value="BRANCHED-CHAIN AMINO ACID TRANSPORT SYSTEM PERMEASE PROTEIN LIVH"/>
    <property type="match status" value="1"/>
</dbReference>
<feature type="transmembrane region" description="Helical" evidence="9">
    <location>
        <begin position="57"/>
        <end position="84"/>
    </location>
</feature>
<evidence type="ECO:0000256" key="5">
    <source>
        <dbReference type="ARBA" id="ARBA00022970"/>
    </source>
</evidence>
<feature type="transmembrane region" description="Helical" evidence="9">
    <location>
        <begin position="188"/>
        <end position="215"/>
    </location>
</feature>
<gene>
    <name evidence="10" type="ORF">HNP84_007005</name>
</gene>
<evidence type="ECO:0000313" key="11">
    <source>
        <dbReference type="Proteomes" id="UP000578449"/>
    </source>
</evidence>
<dbReference type="InterPro" id="IPR001851">
    <property type="entry name" value="ABC_transp_permease"/>
</dbReference>
<comment type="similarity">
    <text evidence="8">Belongs to the binding-protein-dependent transport system permease family. LivHM subfamily.</text>
</comment>
<dbReference type="CDD" id="cd06582">
    <property type="entry name" value="TM_PBP1_LivH_like"/>
    <property type="match status" value="1"/>
</dbReference>
<evidence type="ECO:0000256" key="2">
    <source>
        <dbReference type="ARBA" id="ARBA00022448"/>
    </source>
</evidence>
<keyword evidence="4 9" id="KW-0812">Transmembrane</keyword>
<keyword evidence="5" id="KW-0029">Amino-acid transport</keyword>
<keyword evidence="3" id="KW-1003">Cell membrane</keyword>
<feature type="transmembrane region" description="Helical" evidence="9">
    <location>
        <begin position="257"/>
        <end position="277"/>
    </location>
</feature>
<evidence type="ECO:0000256" key="9">
    <source>
        <dbReference type="SAM" id="Phobius"/>
    </source>
</evidence>
<dbReference type="EMBL" id="JACHGN010000017">
    <property type="protein sequence ID" value="MBB5137253.1"/>
    <property type="molecule type" value="Genomic_DNA"/>
</dbReference>
<keyword evidence="6 9" id="KW-1133">Transmembrane helix</keyword>
<feature type="transmembrane region" description="Helical" evidence="9">
    <location>
        <begin position="96"/>
        <end position="114"/>
    </location>
</feature>
<evidence type="ECO:0000256" key="8">
    <source>
        <dbReference type="ARBA" id="ARBA00037998"/>
    </source>
</evidence>
<evidence type="ECO:0000256" key="3">
    <source>
        <dbReference type="ARBA" id="ARBA00022475"/>
    </source>
</evidence>
<dbReference type="GO" id="GO:0022857">
    <property type="term" value="F:transmembrane transporter activity"/>
    <property type="evidence" value="ECO:0007669"/>
    <property type="project" value="InterPro"/>
</dbReference>
<dbReference type="GO" id="GO:0005886">
    <property type="term" value="C:plasma membrane"/>
    <property type="evidence" value="ECO:0007669"/>
    <property type="project" value="UniProtKB-SubCell"/>
</dbReference>
<name>A0A840PH46_9ACTN</name>
<sequence length="290" mass="29789">MTAVAQVVTVGVLLGMIYTLVGLGMTLSLGVLGILNLTHGLAVVGGSILAFEVVRTWGLPVGVALALSIPLGFGAGVVMHVGLVRRAQRVSPESGLLVLFGAMLLLQAIAVQVWRSDTRTLSLSFSEHLSSFAGVTVRTDYAVAAAAAAGLLLVMWAVIRFTMFGRAVQALSQQPDAARILGVNADRYTTVVFGISMALATSSGVLLAGVFPFSVQTQTQWLAYAFIVVLVGGTGGVVNAAAGGLALGMGQAVLNELLPLTWVSVVVYGLLVLAMVARGGGLSAAKERAL</sequence>
<feature type="transmembrane region" description="Helical" evidence="9">
    <location>
        <begin position="221"/>
        <end position="245"/>
    </location>
</feature>
<evidence type="ECO:0000256" key="4">
    <source>
        <dbReference type="ARBA" id="ARBA00022692"/>
    </source>
</evidence>
<feature type="transmembrane region" description="Helical" evidence="9">
    <location>
        <begin position="141"/>
        <end position="159"/>
    </location>
</feature>
<proteinExistence type="inferred from homology"/>
<keyword evidence="7 9" id="KW-0472">Membrane</keyword>
<feature type="transmembrane region" description="Helical" evidence="9">
    <location>
        <begin position="31"/>
        <end position="51"/>
    </location>
</feature>
<evidence type="ECO:0000256" key="6">
    <source>
        <dbReference type="ARBA" id="ARBA00022989"/>
    </source>
</evidence>
<dbReference type="PANTHER" id="PTHR11795:SF445">
    <property type="entry name" value="AMINO ACID ABC TRANSPORTER PERMEASE PROTEIN"/>
    <property type="match status" value="1"/>
</dbReference>
<organism evidence="10 11">
    <name type="scientific">Thermocatellispora tengchongensis</name>
    <dbReference type="NCBI Taxonomy" id="1073253"/>
    <lineage>
        <taxon>Bacteria</taxon>
        <taxon>Bacillati</taxon>
        <taxon>Actinomycetota</taxon>
        <taxon>Actinomycetes</taxon>
        <taxon>Streptosporangiales</taxon>
        <taxon>Streptosporangiaceae</taxon>
        <taxon>Thermocatellispora</taxon>
    </lineage>
</organism>
<accession>A0A840PH46</accession>
<keyword evidence="11" id="KW-1185">Reference proteome</keyword>
<evidence type="ECO:0000313" key="10">
    <source>
        <dbReference type="EMBL" id="MBB5137253.1"/>
    </source>
</evidence>